<dbReference type="Gene3D" id="1.10.287.470">
    <property type="entry name" value="Helix hairpin bin"/>
    <property type="match status" value="1"/>
</dbReference>
<keyword evidence="3 6" id="KW-1133">Transmembrane helix</keyword>
<accession>A0A399RE57</accession>
<dbReference type="InterPro" id="IPR058625">
    <property type="entry name" value="MdtA-like_BSH"/>
</dbReference>
<evidence type="ECO:0000313" key="9">
    <source>
        <dbReference type="EMBL" id="RIJ28781.1"/>
    </source>
</evidence>
<feature type="domain" description="CusB-like beta-barrel" evidence="8">
    <location>
        <begin position="289"/>
        <end position="328"/>
    </location>
</feature>
<feature type="domain" description="Multidrug resistance protein MdtA-like barrel-sandwich hybrid" evidence="7">
    <location>
        <begin position="66"/>
        <end position="271"/>
    </location>
</feature>
<keyword evidence="2 6" id="KW-0812">Transmembrane</keyword>
<sequence length="386" mass="41692">MDGGAAQTETGRASGLSRRWPWLTARRIRLAVILAVIALAAIFLFRFLSERAGYVATADARIASDMVAVSTDISGRITTLAVSKGDRVAAGDVIFEIDRREAELALAQYQAEADRLRAEIQREEMRANLSTSKAGSEVAARRAGTLSASASVAAAMSDFETAQSDFARTEDLFARGRVTQAALDRAQNELDTAQQAVRRAEADADRALAEQRTASIAGEEVALIEYDLSVLRAALRQAEARVEAQEVVVDQHTIRSPIDGVVDELFYDVGEHSLRGFRMALVHDPDAAWVSANIKETEIRHVQPGAPVTVKIDSYPGREFEGRVTAINDSTLAEAALMPNPNANGVFTKITQRISVRIDLEAAGVPLRPGTMAYVRIEKTEAGDAG</sequence>
<evidence type="ECO:0000256" key="4">
    <source>
        <dbReference type="ARBA" id="ARBA00023136"/>
    </source>
</evidence>
<dbReference type="EMBL" id="QWGA01000007">
    <property type="protein sequence ID" value="RIJ28781.1"/>
    <property type="molecule type" value="Genomic_DNA"/>
</dbReference>
<dbReference type="AlphaFoldDB" id="A0A399RE57"/>
<evidence type="ECO:0000256" key="2">
    <source>
        <dbReference type="ARBA" id="ARBA00022692"/>
    </source>
</evidence>
<evidence type="ECO:0000256" key="6">
    <source>
        <dbReference type="SAM" id="Phobius"/>
    </source>
</evidence>
<dbReference type="RefSeq" id="WP_119454203.1">
    <property type="nucleotide sequence ID" value="NZ_QWGA01000007.1"/>
</dbReference>
<reference evidence="9 10" key="1">
    <citation type="submission" date="2018-08" db="EMBL/GenBank/DDBJ databases">
        <title>Henriciella mobilis sp. nov., isolated from seawater.</title>
        <authorList>
            <person name="Cheng H."/>
            <person name="Wu Y.-H."/>
            <person name="Xu X.-W."/>
            <person name="Guo L.-L."/>
        </authorList>
    </citation>
    <scope>NUCLEOTIDE SEQUENCE [LARGE SCALE GENOMIC DNA]</scope>
    <source>
        <strain evidence="9 10">CCUG67844</strain>
    </source>
</reference>
<feature type="transmembrane region" description="Helical" evidence="6">
    <location>
        <begin position="28"/>
        <end position="48"/>
    </location>
</feature>
<evidence type="ECO:0000313" key="10">
    <source>
        <dbReference type="Proteomes" id="UP000265845"/>
    </source>
</evidence>
<evidence type="ECO:0000259" key="7">
    <source>
        <dbReference type="Pfam" id="PF25917"/>
    </source>
</evidence>
<evidence type="ECO:0000256" key="5">
    <source>
        <dbReference type="SAM" id="Coils"/>
    </source>
</evidence>
<dbReference type="Pfam" id="PF25917">
    <property type="entry name" value="BSH_RND"/>
    <property type="match status" value="1"/>
</dbReference>
<gene>
    <name evidence="9" type="ORF">D1222_10390</name>
</gene>
<dbReference type="PANTHER" id="PTHR30386">
    <property type="entry name" value="MEMBRANE FUSION SUBUNIT OF EMRAB-TOLC MULTIDRUG EFFLUX PUMP"/>
    <property type="match status" value="1"/>
</dbReference>
<dbReference type="PANTHER" id="PTHR30386:SF26">
    <property type="entry name" value="TRANSPORT PROTEIN COMB"/>
    <property type="match status" value="1"/>
</dbReference>
<organism evidence="9 10">
    <name type="scientific">Henriciella algicola</name>
    <dbReference type="NCBI Taxonomy" id="1608422"/>
    <lineage>
        <taxon>Bacteria</taxon>
        <taxon>Pseudomonadati</taxon>
        <taxon>Pseudomonadota</taxon>
        <taxon>Alphaproteobacteria</taxon>
        <taxon>Hyphomonadales</taxon>
        <taxon>Hyphomonadaceae</taxon>
        <taxon>Henriciella</taxon>
    </lineage>
</organism>
<name>A0A399RE57_9PROT</name>
<dbReference type="GO" id="GO:0016020">
    <property type="term" value="C:membrane"/>
    <property type="evidence" value="ECO:0007669"/>
    <property type="project" value="UniProtKB-SubCell"/>
</dbReference>
<keyword evidence="5" id="KW-0175">Coiled coil</keyword>
<feature type="coiled-coil region" evidence="5">
    <location>
        <begin position="99"/>
        <end position="126"/>
    </location>
</feature>
<dbReference type="Gene3D" id="2.40.30.170">
    <property type="match status" value="1"/>
</dbReference>
<dbReference type="Proteomes" id="UP000265845">
    <property type="component" value="Unassembled WGS sequence"/>
</dbReference>
<evidence type="ECO:0000259" key="8">
    <source>
        <dbReference type="Pfam" id="PF25954"/>
    </source>
</evidence>
<dbReference type="InterPro" id="IPR050739">
    <property type="entry name" value="MFP"/>
</dbReference>
<dbReference type="SUPFAM" id="SSF111369">
    <property type="entry name" value="HlyD-like secretion proteins"/>
    <property type="match status" value="2"/>
</dbReference>
<feature type="coiled-coil region" evidence="5">
    <location>
        <begin position="183"/>
        <end position="255"/>
    </location>
</feature>
<keyword evidence="10" id="KW-1185">Reference proteome</keyword>
<dbReference type="Gene3D" id="2.40.50.100">
    <property type="match status" value="1"/>
</dbReference>
<dbReference type="PRINTS" id="PR01490">
    <property type="entry name" value="RTXTOXIND"/>
</dbReference>
<keyword evidence="4 6" id="KW-0472">Membrane</keyword>
<evidence type="ECO:0000256" key="3">
    <source>
        <dbReference type="ARBA" id="ARBA00022989"/>
    </source>
</evidence>
<protein>
    <submittedName>
        <fullName evidence="9">HlyD family secretion protein</fullName>
    </submittedName>
</protein>
<comment type="subcellular location">
    <subcellularLocation>
        <location evidence="1">Membrane</location>
        <topology evidence="1">Single-pass membrane protein</topology>
    </subcellularLocation>
</comment>
<evidence type="ECO:0000256" key="1">
    <source>
        <dbReference type="ARBA" id="ARBA00004167"/>
    </source>
</evidence>
<dbReference type="Pfam" id="PF25954">
    <property type="entry name" value="Beta-barrel_RND_2"/>
    <property type="match status" value="1"/>
</dbReference>
<dbReference type="OrthoDB" id="9811754at2"/>
<dbReference type="InterPro" id="IPR058792">
    <property type="entry name" value="Beta-barrel_RND_2"/>
</dbReference>
<dbReference type="GO" id="GO:0055085">
    <property type="term" value="P:transmembrane transport"/>
    <property type="evidence" value="ECO:0007669"/>
    <property type="project" value="InterPro"/>
</dbReference>
<comment type="caution">
    <text evidence="9">The sequence shown here is derived from an EMBL/GenBank/DDBJ whole genome shotgun (WGS) entry which is preliminary data.</text>
</comment>
<proteinExistence type="predicted"/>